<dbReference type="Gene3D" id="1.20.58.1000">
    <property type="entry name" value="Metal-sensitive repressor, helix protomer"/>
    <property type="match status" value="1"/>
</dbReference>
<proteinExistence type="predicted"/>
<dbReference type="PANTHER" id="PTHR33677">
    <property type="entry name" value="TRANSCRIPTIONAL REPRESSOR FRMR-RELATED"/>
    <property type="match status" value="1"/>
</dbReference>
<sequence>MEYNQDMKNRLKRIEGQVRGVLRMMEEGKDCREVITQLTASRSALDRTIGLVVGTNLEQCLREQFESGNGSNEELIKEAVQLLVKPIICQT</sequence>
<accession>A0ABT7KXR4</accession>
<dbReference type="PANTHER" id="PTHR33677:SF5">
    <property type="entry name" value="TRANSCRIPTIONAL REPRESSOR FRMR"/>
    <property type="match status" value="1"/>
</dbReference>
<gene>
    <name evidence="1" type="ORF">P6F46_22850</name>
</gene>
<organism evidence="1 2">
    <name type="scientific">Bacillus shihchuchen</name>
    <dbReference type="NCBI Taxonomy" id="3036942"/>
    <lineage>
        <taxon>Bacteria</taxon>
        <taxon>Bacillati</taxon>
        <taxon>Bacillota</taxon>
        <taxon>Bacilli</taxon>
        <taxon>Bacillales</taxon>
        <taxon>Bacillaceae</taxon>
        <taxon>Bacillus</taxon>
        <taxon>Bacillus cereus group</taxon>
    </lineage>
</organism>
<protein>
    <submittedName>
        <fullName evidence="1">Metal-sensitive transcriptional regulator</fullName>
    </submittedName>
</protein>
<name>A0ABT7KXR4_9BACI</name>
<dbReference type="InterPro" id="IPR003735">
    <property type="entry name" value="Metal_Tscrpt_repr"/>
</dbReference>
<dbReference type="Pfam" id="PF02583">
    <property type="entry name" value="Trns_repr_metal"/>
    <property type="match status" value="1"/>
</dbReference>
<evidence type="ECO:0000313" key="1">
    <source>
        <dbReference type="EMBL" id="MDL2418936.1"/>
    </source>
</evidence>
<keyword evidence="2" id="KW-1185">Reference proteome</keyword>
<dbReference type="InterPro" id="IPR038390">
    <property type="entry name" value="Metal_Tscrpt_repr_sf"/>
</dbReference>
<dbReference type="Proteomes" id="UP001229716">
    <property type="component" value="Unassembled WGS sequence"/>
</dbReference>
<comment type="caution">
    <text evidence="1">The sequence shown here is derived from an EMBL/GenBank/DDBJ whole genome shotgun (WGS) entry which is preliminary data.</text>
</comment>
<dbReference type="EMBL" id="JASWHZ010000001">
    <property type="protein sequence ID" value="MDL2418936.1"/>
    <property type="molecule type" value="Genomic_DNA"/>
</dbReference>
<reference evidence="1 2" key="1">
    <citation type="journal article" date="2023" name="Int. J. Mol. Sci.">
        <title>Pathogenicity and Genomic Characterization of a Novel Genospecies, Bacillus shihchuchen, of the Bacillus cereus Group Isolated from Chinese Softshell Turtle (Pelodiscus sinensis).</title>
        <authorList>
            <person name="Cheng L.W."/>
            <person name="Byadgi O.V."/>
            <person name="Tsai C.E."/>
            <person name="Wang P.C."/>
            <person name="Chen S.C."/>
        </authorList>
    </citation>
    <scope>NUCLEOTIDE SEQUENCE [LARGE SCALE GENOMIC DNA]</scope>
    <source>
        <strain evidence="1 2">QF108-045</strain>
    </source>
</reference>
<dbReference type="CDD" id="cd10155">
    <property type="entry name" value="BsYrkD-like_DUF156"/>
    <property type="match status" value="1"/>
</dbReference>
<evidence type="ECO:0000313" key="2">
    <source>
        <dbReference type="Proteomes" id="UP001229716"/>
    </source>
</evidence>